<gene>
    <name evidence="1" type="ORF">N7449_009679</name>
</gene>
<evidence type="ECO:0000313" key="2">
    <source>
        <dbReference type="Proteomes" id="UP001150942"/>
    </source>
</evidence>
<dbReference type="Proteomes" id="UP001150942">
    <property type="component" value="Unassembled WGS sequence"/>
</dbReference>
<name>A0A9W9MAV4_9EURO</name>
<proteinExistence type="predicted"/>
<dbReference type="OrthoDB" id="4368392at2759"/>
<dbReference type="AlphaFoldDB" id="A0A9W9MAV4"/>
<comment type="caution">
    <text evidence="1">The sequence shown here is derived from an EMBL/GenBank/DDBJ whole genome shotgun (WGS) entry which is preliminary data.</text>
</comment>
<sequence>MFSAWPMVVSASYFTHESLYATRVKFNDQVEKFSDRYQSVFLQEFTICEFFDCHLTGAVEMLLKLVGTIEVGLLFSATGFNPDDARAKRMSSAVKRALASVGWTMIARQRPKEHNADLRDFYTVNFNHALRFSFTLSVTLL</sequence>
<organism evidence="1 2">
    <name type="scientific">Penicillium cf. viridicatum</name>
    <dbReference type="NCBI Taxonomy" id="2972119"/>
    <lineage>
        <taxon>Eukaryota</taxon>
        <taxon>Fungi</taxon>
        <taxon>Dikarya</taxon>
        <taxon>Ascomycota</taxon>
        <taxon>Pezizomycotina</taxon>
        <taxon>Eurotiomycetes</taxon>
        <taxon>Eurotiomycetidae</taxon>
        <taxon>Eurotiales</taxon>
        <taxon>Aspergillaceae</taxon>
        <taxon>Penicillium</taxon>
    </lineage>
</organism>
<evidence type="ECO:0000313" key="1">
    <source>
        <dbReference type="EMBL" id="KAJ5193537.1"/>
    </source>
</evidence>
<reference evidence="1" key="2">
    <citation type="journal article" date="2023" name="IMA Fungus">
        <title>Comparative genomic study of the Penicillium genus elucidates a diverse pangenome and 15 lateral gene transfer events.</title>
        <authorList>
            <person name="Petersen C."/>
            <person name="Sorensen T."/>
            <person name="Nielsen M.R."/>
            <person name="Sondergaard T.E."/>
            <person name="Sorensen J.L."/>
            <person name="Fitzpatrick D.A."/>
            <person name="Frisvad J.C."/>
            <person name="Nielsen K.L."/>
        </authorList>
    </citation>
    <scope>NUCLEOTIDE SEQUENCE</scope>
    <source>
        <strain evidence="1">IBT 20477</strain>
    </source>
</reference>
<protein>
    <submittedName>
        <fullName evidence="1">Uncharacterized protein</fullName>
    </submittedName>
</protein>
<reference evidence="1" key="1">
    <citation type="submission" date="2022-11" db="EMBL/GenBank/DDBJ databases">
        <authorList>
            <person name="Petersen C."/>
        </authorList>
    </citation>
    <scope>NUCLEOTIDE SEQUENCE</scope>
    <source>
        <strain evidence="1">IBT 20477</strain>
    </source>
</reference>
<dbReference type="EMBL" id="JAPQKQ010000006">
    <property type="protein sequence ID" value="KAJ5193537.1"/>
    <property type="molecule type" value="Genomic_DNA"/>
</dbReference>
<keyword evidence="2" id="KW-1185">Reference proteome</keyword>
<accession>A0A9W9MAV4</accession>